<reference evidence="1 2" key="1">
    <citation type="submission" date="2019-04" db="EMBL/GenBank/DDBJ databases">
        <authorList>
            <consortium name="Pathogen Informatics"/>
        </authorList>
    </citation>
    <scope>NUCLEOTIDE SEQUENCE [LARGE SCALE GENOMIC DNA]</scope>
    <source>
        <strain evidence="1 2">NCTC9185</strain>
    </source>
</reference>
<proteinExistence type="predicted"/>
<accession>A0A4U9CRX6</accession>
<sequence>MRDALTGKIENPVQPLQALAVMAVLEAAVLSAETGTLQTLALTADELAALK</sequence>
<organism evidence="1 2">
    <name type="scientific">Raoultella terrigena</name>
    <name type="common">Klebsiella terrigena</name>
    <dbReference type="NCBI Taxonomy" id="577"/>
    <lineage>
        <taxon>Bacteria</taxon>
        <taxon>Pseudomonadati</taxon>
        <taxon>Pseudomonadota</taxon>
        <taxon>Gammaproteobacteria</taxon>
        <taxon>Enterobacterales</taxon>
        <taxon>Enterobacteriaceae</taxon>
        <taxon>Klebsiella/Raoultella group</taxon>
        <taxon>Raoultella</taxon>
    </lineage>
</organism>
<dbReference type="EMBL" id="CABDVU010000001">
    <property type="protein sequence ID" value="VTN08480.1"/>
    <property type="molecule type" value="Genomic_DNA"/>
</dbReference>
<dbReference type="Proteomes" id="UP000339249">
    <property type="component" value="Unassembled WGS sequence"/>
</dbReference>
<dbReference type="Gene3D" id="3.30.360.10">
    <property type="entry name" value="Dihydrodipicolinate Reductase, domain 2"/>
    <property type="match status" value="1"/>
</dbReference>
<evidence type="ECO:0000313" key="1">
    <source>
        <dbReference type="EMBL" id="VTN08480.1"/>
    </source>
</evidence>
<protein>
    <submittedName>
        <fullName evidence="1">Uncharacterized protein</fullName>
    </submittedName>
</protein>
<dbReference type="AlphaFoldDB" id="A0A4U9CRX6"/>
<evidence type="ECO:0000313" key="2">
    <source>
        <dbReference type="Proteomes" id="UP000339249"/>
    </source>
</evidence>
<name>A0A4U9CRX6_RAOTE</name>
<gene>
    <name evidence="1" type="ORF">NCTC9185_00357</name>
</gene>